<evidence type="ECO:0000259" key="2">
    <source>
        <dbReference type="Pfam" id="PF13439"/>
    </source>
</evidence>
<dbReference type="Pfam" id="PF13439">
    <property type="entry name" value="Glyco_transf_4"/>
    <property type="match status" value="1"/>
</dbReference>
<name>A0A8J6MW75_9DELT</name>
<dbReference type="EMBL" id="JACNJD010000003">
    <property type="protein sequence ID" value="MBC8175759.1"/>
    <property type="molecule type" value="Genomic_DNA"/>
</dbReference>
<reference evidence="3 4" key="1">
    <citation type="submission" date="2020-08" db="EMBL/GenBank/DDBJ databases">
        <title>Bridging the membrane lipid divide: bacteria of the FCB group superphylum have the potential to synthesize archaeal ether lipids.</title>
        <authorList>
            <person name="Villanueva L."/>
            <person name="Von Meijenfeldt F.A.B."/>
            <person name="Westbye A.B."/>
            <person name="Yadav S."/>
            <person name="Hopmans E.C."/>
            <person name="Dutilh B.E."/>
            <person name="Sinninghe Damste J.S."/>
        </authorList>
    </citation>
    <scope>NUCLEOTIDE SEQUENCE [LARGE SCALE GENOMIC DNA]</scope>
    <source>
        <strain evidence="3">NIOZ-UU27</strain>
    </source>
</reference>
<evidence type="ECO:0000313" key="3">
    <source>
        <dbReference type="EMBL" id="MBC8175759.1"/>
    </source>
</evidence>
<proteinExistence type="predicted"/>
<accession>A0A8J6MW75</accession>
<dbReference type="InterPro" id="IPR001296">
    <property type="entry name" value="Glyco_trans_1"/>
</dbReference>
<gene>
    <name evidence="3" type="ORF">H8E19_00025</name>
</gene>
<dbReference type="GO" id="GO:0016757">
    <property type="term" value="F:glycosyltransferase activity"/>
    <property type="evidence" value="ECO:0007669"/>
    <property type="project" value="InterPro"/>
</dbReference>
<dbReference type="PANTHER" id="PTHR12526:SF625">
    <property type="entry name" value="PHOSPHATIDYLINOSITOL GLYCAN-CLASS A"/>
    <property type="match status" value="1"/>
</dbReference>
<sequence>MHLLTMHGIPHKRWIRVTRNKRLSLFDRSMAWVERRGLKGPHIPMVLPVSTLVRNELLSVYDIPEHKIHVIHPGVSLERFSSLDRKNCRLRIRSRHGLSESDIVILFVGMNFEIKRLKLVIEGAAEFIREDKRGSRLKVLVVGKGATTPYHTLARRLGIADRVIFAGVTRQVEEYYLASDLFAMPSRFDTFGMAVLEAMAAGLPVIITEKVGAKDLVTDGVQGFVLGEEPTPSDFGGKISSLLIQDNRLKMGEMAHKKALEHNWDRVADEMEDIYLMQQGLDFRIDY</sequence>
<organism evidence="3 4">
    <name type="scientific">Candidatus Desulfacyla euxinica</name>
    <dbReference type="NCBI Taxonomy" id="2841693"/>
    <lineage>
        <taxon>Bacteria</taxon>
        <taxon>Deltaproteobacteria</taxon>
        <taxon>Candidatus Desulfacyla</taxon>
    </lineage>
</organism>
<dbReference type="Gene3D" id="3.40.50.2000">
    <property type="entry name" value="Glycogen Phosphorylase B"/>
    <property type="match status" value="2"/>
</dbReference>
<feature type="domain" description="Glycosyl transferase family 1" evidence="1">
    <location>
        <begin position="91"/>
        <end position="255"/>
    </location>
</feature>
<dbReference type="SUPFAM" id="SSF53756">
    <property type="entry name" value="UDP-Glycosyltransferase/glycogen phosphorylase"/>
    <property type="match status" value="1"/>
</dbReference>
<comment type="caution">
    <text evidence="3">The sequence shown here is derived from an EMBL/GenBank/DDBJ whole genome shotgun (WGS) entry which is preliminary data.</text>
</comment>
<evidence type="ECO:0000313" key="4">
    <source>
        <dbReference type="Proteomes" id="UP000650524"/>
    </source>
</evidence>
<dbReference type="CDD" id="cd03801">
    <property type="entry name" value="GT4_PimA-like"/>
    <property type="match status" value="1"/>
</dbReference>
<dbReference type="AlphaFoldDB" id="A0A8J6MW75"/>
<dbReference type="Proteomes" id="UP000650524">
    <property type="component" value="Unassembled WGS sequence"/>
</dbReference>
<protein>
    <submittedName>
        <fullName evidence="3">Glycosyltransferase family 4 protein</fullName>
    </submittedName>
</protein>
<feature type="domain" description="Glycosyltransferase subfamily 4-like N-terminal" evidence="2">
    <location>
        <begin position="4"/>
        <end position="79"/>
    </location>
</feature>
<dbReference type="InterPro" id="IPR028098">
    <property type="entry name" value="Glyco_trans_4-like_N"/>
</dbReference>
<evidence type="ECO:0000259" key="1">
    <source>
        <dbReference type="Pfam" id="PF00534"/>
    </source>
</evidence>
<dbReference type="Pfam" id="PF00534">
    <property type="entry name" value="Glycos_transf_1"/>
    <property type="match status" value="1"/>
</dbReference>
<dbReference type="PANTHER" id="PTHR12526">
    <property type="entry name" value="GLYCOSYLTRANSFERASE"/>
    <property type="match status" value="1"/>
</dbReference>